<dbReference type="Proteomes" id="UP001597013">
    <property type="component" value="Unassembled WGS sequence"/>
</dbReference>
<gene>
    <name evidence="1" type="ORF">ACFQ1Q_04050</name>
</gene>
<sequence>MKNIKHIALSFLALGFLACENEVLEDLRNKNNEEAVELETFTAGSADFSTYVSLGNSLTAGFADGALYKVAQQNSTPAIMAQQFAAVANGGSFTQPLMNDNVGGLLAGGNQLPGFGPRLVFNGSGPVPLESLVPSAVPTTDVILNNPTGPFNNLGVPGAKSFHLLAPGYGNFSGVISNPPTANPYFVRMASSPGTSIIADAVAQQPSFFSLWIGNNDVLGFALSGGDGSNPITPMAGPAGVGFQASYQALVATMAGNVPGVQGILANIPNVTAIPHFTTVPHNPVPLDAATASLVNQAYAQYNGGLQAAAANNIITAAELEARTISFSAASDNAVVIVDEDLTVITLPTGPGTFTTLPNIRQATSDDLLVLPAASFIGTLAQPGNPLSVNGVAVALADRWVLTPEEQSAIADATAQYNGVIASVASANGYALLDANSLLDQLASAGIETSGQVLTSDLVTGGAFSLDGVHPTSRGYALIANEMLKAIDVAYGSNFEASGNLVDVSQYNVAYSPGLLQ</sequence>
<dbReference type="InterPro" id="IPR036514">
    <property type="entry name" value="SGNH_hydro_sf"/>
</dbReference>
<name>A0ABW3N449_9FLAO</name>
<organism evidence="1 2">
    <name type="scientific">Winogradskyella litorisediminis</name>
    <dbReference type="NCBI Taxonomy" id="1156618"/>
    <lineage>
        <taxon>Bacteria</taxon>
        <taxon>Pseudomonadati</taxon>
        <taxon>Bacteroidota</taxon>
        <taxon>Flavobacteriia</taxon>
        <taxon>Flavobacteriales</taxon>
        <taxon>Flavobacteriaceae</taxon>
        <taxon>Winogradskyella</taxon>
    </lineage>
</organism>
<dbReference type="PROSITE" id="PS51257">
    <property type="entry name" value="PROKAR_LIPOPROTEIN"/>
    <property type="match status" value="1"/>
</dbReference>
<evidence type="ECO:0000313" key="1">
    <source>
        <dbReference type="EMBL" id="MFD1062407.1"/>
    </source>
</evidence>
<proteinExistence type="predicted"/>
<accession>A0ABW3N449</accession>
<dbReference type="EMBL" id="JBHTJL010000009">
    <property type="protein sequence ID" value="MFD1062407.1"/>
    <property type="molecule type" value="Genomic_DNA"/>
</dbReference>
<evidence type="ECO:0000313" key="2">
    <source>
        <dbReference type="Proteomes" id="UP001597013"/>
    </source>
</evidence>
<keyword evidence="2" id="KW-1185">Reference proteome</keyword>
<reference evidence="2" key="1">
    <citation type="journal article" date="2019" name="Int. J. Syst. Evol. Microbiol.">
        <title>The Global Catalogue of Microorganisms (GCM) 10K type strain sequencing project: providing services to taxonomists for standard genome sequencing and annotation.</title>
        <authorList>
            <consortium name="The Broad Institute Genomics Platform"/>
            <consortium name="The Broad Institute Genome Sequencing Center for Infectious Disease"/>
            <person name="Wu L."/>
            <person name="Ma J."/>
        </authorList>
    </citation>
    <scope>NUCLEOTIDE SEQUENCE [LARGE SCALE GENOMIC DNA]</scope>
    <source>
        <strain evidence="2">CCUG 62215</strain>
    </source>
</reference>
<dbReference type="Gene3D" id="3.40.50.1110">
    <property type="entry name" value="SGNH hydrolase"/>
    <property type="match status" value="2"/>
</dbReference>
<comment type="caution">
    <text evidence="1">The sequence shown here is derived from an EMBL/GenBank/DDBJ whole genome shotgun (WGS) entry which is preliminary data.</text>
</comment>
<dbReference type="RefSeq" id="WP_386128241.1">
    <property type="nucleotide sequence ID" value="NZ_JBHTJL010000009.1"/>
</dbReference>
<protein>
    <submittedName>
        <fullName evidence="1">G-D-S-L family lipolytic protein</fullName>
    </submittedName>
</protein>
<dbReference type="SUPFAM" id="SSF52266">
    <property type="entry name" value="SGNH hydrolase"/>
    <property type="match status" value="2"/>
</dbReference>